<keyword evidence="6" id="KW-1185">Reference proteome</keyword>
<dbReference type="PANTHER" id="PTHR44688:SF16">
    <property type="entry name" value="DNA-BINDING TRANSCRIPTIONAL ACTIVATOR DEVR_DOSR"/>
    <property type="match status" value="1"/>
</dbReference>
<evidence type="ECO:0000259" key="4">
    <source>
        <dbReference type="PROSITE" id="PS50043"/>
    </source>
</evidence>
<dbReference type="CDD" id="cd06170">
    <property type="entry name" value="LuxR_C_like"/>
    <property type="match status" value="1"/>
</dbReference>
<dbReference type="Pfam" id="PF00196">
    <property type="entry name" value="GerE"/>
    <property type="match status" value="1"/>
</dbReference>
<dbReference type="PROSITE" id="PS50043">
    <property type="entry name" value="HTH_LUXR_2"/>
    <property type="match status" value="1"/>
</dbReference>
<dbReference type="InterPro" id="IPR016032">
    <property type="entry name" value="Sig_transdc_resp-reg_C-effctor"/>
</dbReference>
<feature type="domain" description="HTH luxR-type" evidence="4">
    <location>
        <begin position="8"/>
        <end position="73"/>
    </location>
</feature>
<dbReference type="Gene3D" id="1.10.10.10">
    <property type="entry name" value="Winged helix-like DNA-binding domain superfamily/Winged helix DNA-binding domain"/>
    <property type="match status" value="1"/>
</dbReference>
<protein>
    <submittedName>
        <fullName evidence="5">Helix-turn-helix transcriptional regulator</fullName>
    </submittedName>
</protein>
<dbReference type="SMART" id="SM00421">
    <property type="entry name" value="HTH_LUXR"/>
    <property type="match status" value="1"/>
</dbReference>
<reference evidence="5 6" key="1">
    <citation type="submission" date="2024-06" db="EMBL/GenBank/DDBJ databases">
        <title>The Natural Products Discovery Center: Release of the First 8490 Sequenced Strains for Exploring Actinobacteria Biosynthetic Diversity.</title>
        <authorList>
            <person name="Kalkreuter E."/>
            <person name="Kautsar S.A."/>
            <person name="Yang D."/>
            <person name="Bader C.D."/>
            <person name="Teijaro C.N."/>
            <person name="Fluegel L."/>
            <person name="Davis C.M."/>
            <person name="Simpson J.R."/>
            <person name="Lauterbach L."/>
            <person name="Steele A.D."/>
            <person name="Gui C."/>
            <person name="Meng S."/>
            <person name="Li G."/>
            <person name="Viehrig K."/>
            <person name="Ye F."/>
            <person name="Su P."/>
            <person name="Kiefer A.F."/>
            <person name="Nichols A."/>
            <person name="Cepeda A.J."/>
            <person name="Yan W."/>
            <person name="Fan B."/>
            <person name="Jiang Y."/>
            <person name="Adhikari A."/>
            <person name="Zheng C.-J."/>
            <person name="Schuster L."/>
            <person name="Cowan T.M."/>
            <person name="Smanski M.J."/>
            <person name="Chevrette M.G."/>
            <person name="De Carvalho L.P.S."/>
            <person name="Shen B."/>
        </authorList>
    </citation>
    <scope>NUCLEOTIDE SEQUENCE [LARGE SCALE GENOMIC DNA]</scope>
    <source>
        <strain evidence="5 6">NPDC033039</strain>
    </source>
</reference>
<proteinExistence type="predicted"/>
<dbReference type="EMBL" id="JBEZVI010000018">
    <property type="protein sequence ID" value="MEU3712689.1"/>
    <property type="molecule type" value="Genomic_DNA"/>
</dbReference>
<keyword evidence="3" id="KW-0804">Transcription</keyword>
<comment type="caution">
    <text evidence="5">The sequence shown here is derived from an EMBL/GenBank/DDBJ whole genome shotgun (WGS) entry which is preliminary data.</text>
</comment>
<evidence type="ECO:0000256" key="1">
    <source>
        <dbReference type="ARBA" id="ARBA00023015"/>
    </source>
</evidence>
<evidence type="ECO:0000256" key="2">
    <source>
        <dbReference type="ARBA" id="ARBA00023125"/>
    </source>
</evidence>
<dbReference type="InterPro" id="IPR000792">
    <property type="entry name" value="Tscrpt_reg_LuxR_C"/>
</dbReference>
<dbReference type="InterPro" id="IPR036388">
    <property type="entry name" value="WH-like_DNA-bd_sf"/>
</dbReference>
<name>A0ABV2Z3V7_9ACTN</name>
<dbReference type="PROSITE" id="PS00622">
    <property type="entry name" value="HTH_LUXR_1"/>
    <property type="match status" value="1"/>
</dbReference>
<dbReference type="PANTHER" id="PTHR44688">
    <property type="entry name" value="DNA-BINDING TRANSCRIPTIONAL ACTIVATOR DEVR_DOSR"/>
    <property type="match status" value="1"/>
</dbReference>
<evidence type="ECO:0000313" key="6">
    <source>
        <dbReference type="Proteomes" id="UP001550853"/>
    </source>
</evidence>
<organism evidence="5 6">
    <name type="scientific">Streptomyces catenulae</name>
    <dbReference type="NCBI Taxonomy" id="66875"/>
    <lineage>
        <taxon>Bacteria</taxon>
        <taxon>Bacillati</taxon>
        <taxon>Actinomycetota</taxon>
        <taxon>Actinomycetes</taxon>
        <taxon>Kitasatosporales</taxon>
        <taxon>Streptomycetaceae</taxon>
        <taxon>Streptomyces</taxon>
    </lineage>
</organism>
<evidence type="ECO:0000256" key="3">
    <source>
        <dbReference type="ARBA" id="ARBA00023163"/>
    </source>
</evidence>
<keyword evidence="1" id="KW-0805">Transcription regulation</keyword>
<accession>A0ABV2Z3V7</accession>
<dbReference type="Proteomes" id="UP001550853">
    <property type="component" value="Unassembled WGS sequence"/>
</dbReference>
<evidence type="ECO:0000313" key="5">
    <source>
        <dbReference type="EMBL" id="MEU3712689.1"/>
    </source>
</evidence>
<gene>
    <name evidence="5" type="ORF">AB0E61_21660</name>
</gene>
<dbReference type="SUPFAM" id="SSF46894">
    <property type="entry name" value="C-terminal effector domain of the bipartite response regulators"/>
    <property type="match status" value="1"/>
</dbReference>
<dbReference type="PRINTS" id="PR00038">
    <property type="entry name" value="HTHLUXR"/>
</dbReference>
<keyword evidence="2" id="KW-0238">DNA-binding</keyword>
<sequence>MIDSRQRGPSALSALSDREHEVLCRLAEGHTYGAIARSLGLSTHTVDTYVRRIRAKTGVHNRMQLILLALGAEGRVPVSRSTDTGTENP</sequence>
<dbReference type="RefSeq" id="WP_051739794.1">
    <property type="nucleotide sequence ID" value="NZ_JBEZVI010000018.1"/>
</dbReference>